<accession>A0A9K3CNT8</accession>
<dbReference type="GO" id="GO:0005794">
    <property type="term" value="C:Golgi apparatus"/>
    <property type="evidence" value="ECO:0007669"/>
    <property type="project" value="TreeGrafter"/>
</dbReference>
<dbReference type="InterPro" id="IPR051568">
    <property type="entry name" value="LZTR1/Attractin"/>
</dbReference>
<evidence type="ECO:0008006" key="7">
    <source>
        <dbReference type="Google" id="ProtNLM"/>
    </source>
</evidence>
<dbReference type="Gene3D" id="2.10.50.10">
    <property type="entry name" value="Tumor Necrosis Factor Receptor, subunit A, domain 2"/>
    <property type="match status" value="1"/>
</dbReference>
<evidence type="ECO:0000256" key="4">
    <source>
        <dbReference type="SAM" id="Phobius"/>
    </source>
</evidence>
<dbReference type="PANTHER" id="PTHR46376:SF1">
    <property type="entry name" value="LEUCINE-ZIPPER-LIKE TRANSCRIPTIONAL REGULATOR 1"/>
    <property type="match status" value="1"/>
</dbReference>
<dbReference type="SUPFAM" id="SSF117281">
    <property type="entry name" value="Kelch motif"/>
    <property type="match status" value="2"/>
</dbReference>
<sequence>MKTSQSETGTGGRQSLGVRVETPPPKREGHVIEFIPDTDDPMCLIYGGMGLTDLWEMHVTQDGASSPTFSSATTLGAQPDITGYSCGWTHDGLFYVFAGLTDNGASSKMYAYDPPNSIWAEISREGGSDWPGPRYRQVCEVYTDVKVDPSDPTNEALWEELPYALVYGGRGPTGFIDELWRYDVVNNSWEQLSPGGEAPCAREAASMGVLVVPSPTSAIPLHVWLIIYSGRIGNYASTPDPQDTWVVDIGLNTPNPQWVEITGTANANFPTFDPESVEDQYPGPRYLCQVYLDCDLYCAETEEEGVYEHRNKYLMRDGLIVMYGWFRIAQRDRGDGVILSFNGEYTDPTLWRWNVLENTPDKYSVANDGVDNCMVPPVHEWTVETADTVSSLSPDMFYFGGYMELEGASNCMSSSVNVQGEGGEVTTEYEILLSNQISPPESSLLASAVVGENMYIFGGYRGDTPSQASMLWTLDMGVEAAGIDNADEDEETWSMVPTPSFSLPVPRERHSMHSWGGNLLVMLGKDTELDALLNDIWVFWLSTNTWEQLYPNEYTTGDVYPPTSSACTLLADNSIYAYGGRTASSLSSAMWRFDLRSKTWVELTLNPLTRPTDSDTGLPFTDAEYDAYVSDNTPPAMETCHLDNINGKMFLYGGVLASNAPNYGWYEVSVDMWGEAETGAGGSDRDEGDVPELGPDEVTFRRYQYLAGPDNEADSPPKLVHNGVDNAAIPVQWPFPELESDSESTDTDLSTSDTNPTNPGWHVLCLGGRMWSAVFNYRYVHTLDPAQHSIESAVLSLDGTGDMLPGLAGMAYQYHGDRIYLYGGWRTSMTQYIEGSGNSDLYTAMLTPVSARDTEGEVLYDSCSAGTFYTQMEGGDASFVGESEGGTCTPCPMGTYKSVSDTTCVTCADGYYSQTLGARSYLQCTPCPEGTHAFYVTNEDGSLSIDHSQCQPCEDDEYCPIGSISAATEPEIVDDTESQPPARPLMSGYVQTLTRVCYIVAGVLCVCLAAMLLCTYPVRNSIRVERFDRFTLDHPTDDHAPVINRQTRIGGYFSLVYYLFGGAMAVSLLIGFYKDNIQESKSTIPNFLVSTLSLGVAEESATQIAFVGAVDLEFSFFGSMTDCVSDRADPDQFGACASSLSVTADGIETLPDTGRMTHECAWQRTEVTGNVVATGYSCHVQYRFTDCVFTTSDTDPFLNVHFGGLNAHAQSVSASVAFGSSVPDEDSSISVELVPSAGHVFKGISPCRVTVGATPSLFQDATGSNGGTLTTGFHLELDAKQTGDEADTVRFPYVNGVGAEIEFIVRDSTLVTTLSMRTTMGAFAGVALGSVVGLSGTFSTAMGYVEDFFQGRKRKIKKTLDKASRKAVAQVPNPLSVHPVQQTAV</sequence>
<comment type="caution">
    <text evidence="5">The sequence shown here is derived from an EMBL/GenBank/DDBJ whole genome shotgun (WGS) entry which is preliminary data.</text>
</comment>
<dbReference type="InterPro" id="IPR015915">
    <property type="entry name" value="Kelch-typ_b-propeller"/>
</dbReference>
<protein>
    <recommendedName>
        <fullName evidence="7">Tyrosine-protein kinase ephrin type A/B receptor-like domain-containing protein</fullName>
    </recommendedName>
</protein>
<feature type="transmembrane region" description="Helical" evidence="4">
    <location>
        <begin position="1322"/>
        <end position="1345"/>
    </location>
</feature>
<dbReference type="Proteomes" id="UP000265618">
    <property type="component" value="Unassembled WGS sequence"/>
</dbReference>
<keyword evidence="2" id="KW-0677">Repeat</keyword>
<dbReference type="Gene3D" id="2.120.10.80">
    <property type="entry name" value="Kelch-type beta propeller"/>
    <property type="match status" value="2"/>
</dbReference>
<dbReference type="OrthoDB" id="7676067at2759"/>
<dbReference type="InterPro" id="IPR009030">
    <property type="entry name" value="Growth_fac_rcpt_cys_sf"/>
</dbReference>
<dbReference type="PANTHER" id="PTHR46376">
    <property type="entry name" value="LEUCINE-ZIPPER-LIKE TRANSCRIPTIONAL REGULATOR 1"/>
    <property type="match status" value="1"/>
</dbReference>
<keyword evidence="1" id="KW-0880">Kelch repeat</keyword>
<evidence type="ECO:0000256" key="1">
    <source>
        <dbReference type="ARBA" id="ARBA00022441"/>
    </source>
</evidence>
<evidence type="ECO:0000256" key="2">
    <source>
        <dbReference type="ARBA" id="ARBA00022737"/>
    </source>
</evidence>
<dbReference type="SUPFAM" id="SSF57184">
    <property type="entry name" value="Growth factor receptor domain"/>
    <property type="match status" value="1"/>
</dbReference>
<dbReference type="Pfam" id="PF24681">
    <property type="entry name" value="Kelch_KLHDC2_KLHL20_DRC7"/>
    <property type="match status" value="1"/>
</dbReference>
<feature type="transmembrane region" description="Helical" evidence="4">
    <location>
        <begin position="1055"/>
        <end position="1073"/>
    </location>
</feature>
<proteinExistence type="predicted"/>
<evidence type="ECO:0000313" key="6">
    <source>
        <dbReference type="Proteomes" id="UP000265618"/>
    </source>
</evidence>
<keyword evidence="6" id="KW-1185">Reference proteome</keyword>
<organism evidence="5 6">
    <name type="scientific">Kipferlia bialata</name>
    <dbReference type="NCBI Taxonomy" id="797122"/>
    <lineage>
        <taxon>Eukaryota</taxon>
        <taxon>Metamonada</taxon>
        <taxon>Carpediemonas-like organisms</taxon>
        <taxon>Kipferlia</taxon>
    </lineage>
</organism>
<keyword evidence="4" id="KW-0812">Transmembrane</keyword>
<dbReference type="SMART" id="SM01411">
    <property type="entry name" value="Ephrin_rec_like"/>
    <property type="match status" value="1"/>
</dbReference>
<gene>
    <name evidence="5" type="ORF">KIPB_000295</name>
</gene>
<feature type="region of interest" description="Disordered" evidence="3">
    <location>
        <begin position="1"/>
        <end position="29"/>
    </location>
</feature>
<dbReference type="CDD" id="cd00185">
    <property type="entry name" value="TNFRSF"/>
    <property type="match status" value="1"/>
</dbReference>
<dbReference type="EMBL" id="BDIP01000031">
    <property type="protein sequence ID" value="GIQ79625.1"/>
    <property type="molecule type" value="Genomic_DNA"/>
</dbReference>
<keyword evidence="4" id="KW-0472">Membrane</keyword>
<name>A0A9K3CNT8_9EUKA</name>
<feature type="transmembrane region" description="Helical" evidence="4">
    <location>
        <begin position="998"/>
        <end position="1018"/>
    </location>
</feature>
<evidence type="ECO:0000313" key="5">
    <source>
        <dbReference type="EMBL" id="GIQ79625.1"/>
    </source>
</evidence>
<keyword evidence="4" id="KW-1133">Transmembrane helix</keyword>
<reference evidence="5 6" key="1">
    <citation type="journal article" date="2018" name="PLoS ONE">
        <title>The draft genome of Kipferlia bialata reveals reductive genome evolution in fornicate parasites.</title>
        <authorList>
            <person name="Tanifuji G."/>
            <person name="Takabayashi S."/>
            <person name="Kume K."/>
            <person name="Takagi M."/>
            <person name="Nakayama T."/>
            <person name="Kamikawa R."/>
            <person name="Inagaki Y."/>
            <person name="Hashimoto T."/>
        </authorList>
    </citation>
    <scope>NUCLEOTIDE SEQUENCE [LARGE SCALE GENOMIC DNA]</scope>
    <source>
        <strain evidence="5">NY0173</strain>
    </source>
</reference>
<evidence type="ECO:0000256" key="3">
    <source>
        <dbReference type="SAM" id="MobiDB-lite"/>
    </source>
</evidence>